<feature type="transmembrane region" description="Helical" evidence="1">
    <location>
        <begin position="199"/>
        <end position="217"/>
    </location>
</feature>
<sequence length="221" mass="24657">MSVQDITLILHLLLFAYWLGGDIGVFYSSGFAINSKHSLEARQIAGKIMINLDLVPRLCLSLMLTVGGILSESYGIEHDPLFRLGIILLGPVWFSVLLYIHFNEGTDLVKKMTRIDYIFRWVMMFAIIISVTMDWTSGRLDSEPWIGAKLLLFATLIFCGIMIRKYIGGFAQGIHKIASGSINDQENKAMADSLSRCRVFVLTIWVILLVEAAIGVIKPGS</sequence>
<feature type="transmembrane region" description="Helical" evidence="1">
    <location>
        <begin position="114"/>
        <end position="133"/>
    </location>
</feature>
<proteinExistence type="predicted"/>
<protein>
    <recommendedName>
        <fullName evidence="3">Copper resistance protein D domain-containing protein</fullName>
    </recommendedName>
</protein>
<dbReference type="AlphaFoldDB" id="A0A381RBK6"/>
<evidence type="ECO:0000313" key="2">
    <source>
        <dbReference type="EMBL" id="SUZ88604.1"/>
    </source>
</evidence>
<reference evidence="2" key="1">
    <citation type="submission" date="2018-05" db="EMBL/GenBank/DDBJ databases">
        <authorList>
            <person name="Lanie J.A."/>
            <person name="Ng W.-L."/>
            <person name="Kazmierczak K.M."/>
            <person name="Andrzejewski T.M."/>
            <person name="Davidsen T.M."/>
            <person name="Wayne K.J."/>
            <person name="Tettelin H."/>
            <person name="Glass J.I."/>
            <person name="Rusch D."/>
            <person name="Podicherti R."/>
            <person name="Tsui H.-C.T."/>
            <person name="Winkler M.E."/>
        </authorList>
    </citation>
    <scope>NUCLEOTIDE SEQUENCE</scope>
</reference>
<evidence type="ECO:0000256" key="1">
    <source>
        <dbReference type="SAM" id="Phobius"/>
    </source>
</evidence>
<feature type="transmembrane region" description="Helical" evidence="1">
    <location>
        <begin position="145"/>
        <end position="163"/>
    </location>
</feature>
<feature type="non-terminal residue" evidence="2">
    <location>
        <position position="1"/>
    </location>
</feature>
<keyword evidence="1" id="KW-1133">Transmembrane helix</keyword>
<feature type="transmembrane region" description="Helical" evidence="1">
    <location>
        <begin position="48"/>
        <end position="70"/>
    </location>
</feature>
<organism evidence="2">
    <name type="scientific">marine metagenome</name>
    <dbReference type="NCBI Taxonomy" id="408172"/>
    <lineage>
        <taxon>unclassified sequences</taxon>
        <taxon>metagenomes</taxon>
        <taxon>ecological metagenomes</taxon>
    </lineage>
</organism>
<keyword evidence="1" id="KW-0812">Transmembrane</keyword>
<evidence type="ECO:0008006" key="3">
    <source>
        <dbReference type="Google" id="ProtNLM"/>
    </source>
</evidence>
<name>A0A381RBK6_9ZZZZ</name>
<dbReference type="EMBL" id="UINC01001779">
    <property type="protein sequence ID" value="SUZ88604.1"/>
    <property type="molecule type" value="Genomic_DNA"/>
</dbReference>
<keyword evidence="1" id="KW-0472">Membrane</keyword>
<gene>
    <name evidence="2" type="ORF">METZ01_LOCUS41458</name>
</gene>
<feature type="transmembrane region" description="Helical" evidence="1">
    <location>
        <begin position="82"/>
        <end position="102"/>
    </location>
</feature>
<accession>A0A381RBK6</accession>
<feature type="non-terminal residue" evidence="2">
    <location>
        <position position="221"/>
    </location>
</feature>
<feature type="transmembrane region" description="Helical" evidence="1">
    <location>
        <begin position="6"/>
        <end position="27"/>
    </location>
</feature>